<feature type="compositionally biased region" description="Basic and acidic residues" evidence="4">
    <location>
        <begin position="289"/>
        <end position="301"/>
    </location>
</feature>
<feature type="region of interest" description="Disordered" evidence="4">
    <location>
        <begin position="289"/>
        <end position="372"/>
    </location>
</feature>
<evidence type="ECO:0000313" key="6">
    <source>
        <dbReference type="Proteomes" id="UP000051952"/>
    </source>
</evidence>
<evidence type="ECO:0000256" key="3">
    <source>
        <dbReference type="PROSITE-ProRule" id="PRU00023"/>
    </source>
</evidence>
<evidence type="ECO:0000256" key="4">
    <source>
        <dbReference type="SAM" id="MobiDB-lite"/>
    </source>
</evidence>
<dbReference type="PANTHER" id="PTHR24198:SF165">
    <property type="entry name" value="ANKYRIN REPEAT-CONTAINING PROTEIN-RELATED"/>
    <property type="match status" value="1"/>
</dbReference>
<dbReference type="PROSITE" id="PS50088">
    <property type="entry name" value="ANK_REPEAT"/>
    <property type="match status" value="4"/>
</dbReference>
<dbReference type="VEuPathDB" id="TriTrypDB:BSAL_00330"/>
<protein>
    <submittedName>
        <fullName evidence="5">Uncharacterized protein</fullName>
    </submittedName>
</protein>
<proteinExistence type="predicted"/>
<dbReference type="AlphaFoldDB" id="A0A0S4IPR4"/>
<dbReference type="Pfam" id="PF12796">
    <property type="entry name" value="Ank_2"/>
    <property type="match status" value="2"/>
</dbReference>
<evidence type="ECO:0000313" key="5">
    <source>
        <dbReference type="EMBL" id="CUF10436.1"/>
    </source>
</evidence>
<reference evidence="6" key="1">
    <citation type="submission" date="2015-09" db="EMBL/GenBank/DDBJ databases">
        <authorList>
            <consortium name="Pathogen Informatics"/>
        </authorList>
    </citation>
    <scope>NUCLEOTIDE SEQUENCE [LARGE SCALE GENOMIC DNA]</scope>
    <source>
        <strain evidence="6">Lake Konstanz</strain>
    </source>
</reference>
<dbReference type="SUPFAM" id="SSF48403">
    <property type="entry name" value="Ankyrin repeat"/>
    <property type="match status" value="1"/>
</dbReference>
<dbReference type="OrthoDB" id="276356at2759"/>
<feature type="repeat" description="ANK" evidence="3">
    <location>
        <begin position="103"/>
        <end position="135"/>
    </location>
</feature>
<dbReference type="InterPro" id="IPR036770">
    <property type="entry name" value="Ankyrin_rpt-contain_sf"/>
</dbReference>
<keyword evidence="1" id="KW-0677">Repeat</keyword>
<sequence length="454" mass="49643">MKIVEAIESGKLDELKAALSEHASSINHSDINGEYPIHKAVKAKSVKMVEMLIEAGANINQASEEVGSMRGYTAAHYAARNGDVDSILLLAKKKADFSREAADHWHPVHCAAFSGKRLALLALLDNGADVNAKNQHGHTPLVYAVNHGRTGDVRELISRGASLEVSDPNGDSLLHHCFHYQMSKLFEGEYEMPEVQLDVAVLLAIAGYGVDKKNNEGNTADFYLKDDIPSLMNVLKIVSHNSEKFRSSKTEWNYMTLVGAKPEHFLGIQLEMKHAMDLYEQFKKVEQERKDAKKRREEERPAGGCPVMRGKKKKPEAAGAAAEGSSAAHPSADEMKNYDPNGPDPSGGQCPFFKKPATSAPAAETDRRRPTPVAASAPAAVVAKPVAAALDSYAQGLAVQPVHQQQQQLKAVGGAPELTWAFVYENRTSVMMMLICFFGGMIFEQWCSRILGRH</sequence>
<dbReference type="Gene3D" id="1.25.40.20">
    <property type="entry name" value="Ankyrin repeat-containing domain"/>
    <property type="match status" value="2"/>
</dbReference>
<dbReference type="PANTHER" id="PTHR24198">
    <property type="entry name" value="ANKYRIN REPEAT AND PROTEIN KINASE DOMAIN-CONTAINING PROTEIN"/>
    <property type="match status" value="1"/>
</dbReference>
<name>A0A0S4IPR4_BODSA</name>
<keyword evidence="2 3" id="KW-0040">ANK repeat</keyword>
<dbReference type="Proteomes" id="UP000051952">
    <property type="component" value="Unassembled WGS sequence"/>
</dbReference>
<dbReference type="OMA" id="AADQWTP"/>
<organism evidence="5 6">
    <name type="scientific">Bodo saltans</name>
    <name type="common">Flagellated protozoan</name>
    <dbReference type="NCBI Taxonomy" id="75058"/>
    <lineage>
        <taxon>Eukaryota</taxon>
        <taxon>Discoba</taxon>
        <taxon>Euglenozoa</taxon>
        <taxon>Kinetoplastea</taxon>
        <taxon>Metakinetoplastina</taxon>
        <taxon>Eubodonida</taxon>
        <taxon>Bodonidae</taxon>
        <taxon>Bodo</taxon>
    </lineage>
</organism>
<feature type="repeat" description="ANK" evidence="3">
    <location>
        <begin position="32"/>
        <end position="64"/>
    </location>
</feature>
<dbReference type="InterPro" id="IPR002110">
    <property type="entry name" value="Ankyrin_rpt"/>
</dbReference>
<dbReference type="SMART" id="SM00248">
    <property type="entry name" value="ANK"/>
    <property type="match status" value="5"/>
</dbReference>
<dbReference type="PROSITE" id="PS50297">
    <property type="entry name" value="ANK_REP_REGION"/>
    <property type="match status" value="4"/>
</dbReference>
<evidence type="ECO:0000256" key="2">
    <source>
        <dbReference type="ARBA" id="ARBA00023043"/>
    </source>
</evidence>
<feature type="repeat" description="ANK" evidence="3">
    <location>
        <begin position="136"/>
        <end position="168"/>
    </location>
</feature>
<dbReference type="PRINTS" id="PR01415">
    <property type="entry name" value="ANKYRIN"/>
</dbReference>
<accession>A0A0S4IPR4</accession>
<evidence type="ECO:0000256" key="1">
    <source>
        <dbReference type="ARBA" id="ARBA00022737"/>
    </source>
</evidence>
<keyword evidence="6" id="KW-1185">Reference proteome</keyword>
<gene>
    <name evidence="5" type="ORF">BSAL_00330</name>
</gene>
<feature type="compositionally biased region" description="Low complexity" evidence="4">
    <location>
        <begin position="317"/>
        <end position="330"/>
    </location>
</feature>
<dbReference type="EMBL" id="CYKH01000241">
    <property type="protein sequence ID" value="CUF10436.1"/>
    <property type="molecule type" value="Genomic_DNA"/>
</dbReference>
<feature type="repeat" description="ANK" evidence="3">
    <location>
        <begin position="70"/>
        <end position="102"/>
    </location>
</feature>